<proteinExistence type="predicted"/>
<sequence length="161" mass="18248">MNATTVYGSGKAFTVLMISLFLFIPFPVADGTGWDKLFHPVLNVSISSSIPGDTVHVRCISSEGDVRDGYLASNDSSSEGAKVFHFDVALKLLDNVRYNCLVKQKEREIGQFLGFLSGFCIRGCQWDLHPTYAQRWSRMRQDWVRYYYKPIGSPDDDDYDV</sequence>
<protein>
    <submittedName>
        <fullName evidence="1">Uncharacterized protein</fullName>
    </submittedName>
</protein>
<dbReference type="Proteomes" id="UP000828941">
    <property type="component" value="Chromosome 1"/>
</dbReference>
<organism evidence="1 2">
    <name type="scientific">Bauhinia variegata</name>
    <name type="common">Purple orchid tree</name>
    <name type="synonym">Phanera variegata</name>
    <dbReference type="NCBI Taxonomy" id="167791"/>
    <lineage>
        <taxon>Eukaryota</taxon>
        <taxon>Viridiplantae</taxon>
        <taxon>Streptophyta</taxon>
        <taxon>Embryophyta</taxon>
        <taxon>Tracheophyta</taxon>
        <taxon>Spermatophyta</taxon>
        <taxon>Magnoliopsida</taxon>
        <taxon>eudicotyledons</taxon>
        <taxon>Gunneridae</taxon>
        <taxon>Pentapetalae</taxon>
        <taxon>rosids</taxon>
        <taxon>fabids</taxon>
        <taxon>Fabales</taxon>
        <taxon>Fabaceae</taxon>
        <taxon>Cercidoideae</taxon>
        <taxon>Cercideae</taxon>
        <taxon>Bauhiniinae</taxon>
        <taxon>Bauhinia</taxon>
    </lineage>
</organism>
<reference evidence="1 2" key="1">
    <citation type="journal article" date="2022" name="DNA Res.">
        <title>Chromosomal-level genome assembly of the orchid tree Bauhinia variegata (Leguminosae; Cercidoideae) supports the allotetraploid origin hypothesis of Bauhinia.</title>
        <authorList>
            <person name="Zhong Y."/>
            <person name="Chen Y."/>
            <person name="Zheng D."/>
            <person name="Pang J."/>
            <person name="Liu Y."/>
            <person name="Luo S."/>
            <person name="Meng S."/>
            <person name="Qian L."/>
            <person name="Wei D."/>
            <person name="Dai S."/>
            <person name="Zhou R."/>
        </authorList>
    </citation>
    <scope>NUCLEOTIDE SEQUENCE [LARGE SCALE GENOMIC DNA]</scope>
    <source>
        <strain evidence="1">BV-YZ2020</strain>
    </source>
</reference>
<accession>A0ACB9QBX1</accession>
<gene>
    <name evidence="1" type="ORF">L6164_001743</name>
</gene>
<keyword evidence="2" id="KW-1185">Reference proteome</keyword>
<dbReference type="EMBL" id="CM039426">
    <property type="protein sequence ID" value="KAI4357819.1"/>
    <property type="molecule type" value="Genomic_DNA"/>
</dbReference>
<comment type="caution">
    <text evidence="1">The sequence shown here is derived from an EMBL/GenBank/DDBJ whole genome shotgun (WGS) entry which is preliminary data.</text>
</comment>
<evidence type="ECO:0000313" key="1">
    <source>
        <dbReference type="EMBL" id="KAI4357819.1"/>
    </source>
</evidence>
<name>A0ACB9QBX1_BAUVA</name>
<evidence type="ECO:0000313" key="2">
    <source>
        <dbReference type="Proteomes" id="UP000828941"/>
    </source>
</evidence>